<dbReference type="CDD" id="cd18095">
    <property type="entry name" value="SpoU-like_rRNA-MTase"/>
    <property type="match status" value="1"/>
</dbReference>
<dbReference type="GO" id="GO:0006396">
    <property type="term" value="P:RNA processing"/>
    <property type="evidence" value="ECO:0007669"/>
    <property type="project" value="InterPro"/>
</dbReference>
<dbReference type="AlphaFoldDB" id="A0A7J9V079"/>
<dbReference type="Pfam" id="PF00588">
    <property type="entry name" value="SpoU_methylase"/>
    <property type="match status" value="1"/>
</dbReference>
<gene>
    <name evidence="5" type="ORF">GB882_16560</name>
</gene>
<sequence>MTERLDAQLTNPRAERVRRVGGLSRRSARRRHGQFLVEGPQGVREAVVHAARQVRDVYLTPAAADRHPEIVAAARAARLHLHTATADVLDAMSEDAQGVLAVLDAAGATTSATLEDLAAVEGAAPRLVAVLAGVADPGNAGTVIRAADAAGADAVVLTAGSVEALNPKVVRSTAGSLFHLPVVTGAPLDATLAELRARGAAAGAAPTVLAADAAGEWDLDELQDRAHSAAIGAATTWDDALAATELLAPDLAAPTVWVFGNEAHGLAPAERDACDAVVRVPIHGLAESLNLATAATLCLYASARAQRRGDGRG</sequence>
<dbReference type="SUPFAM" id="SSF75217">
    <property type="entry name" value="alpha/beta knot"/>
    <property type="match status" value="1"/>
</dbReference>
<evidence type="ECO:0000313" key="5">
    <source>
        <dbReference type="EMBL" id="MPV90287.1"/>
    </source>
</evidence>
<evidence type="ECO:0000313" key="6">
    <source>
        <dbReference type="Proteomes" id="UP000429644"/>
    </source>
</evidence>
<dbReference type="Proteomes" id="UP000429644">
    <property type="component" value="Unassembled WGS sequence"/>
</dbReference>
<evidence type="ECO:0000256" key="1">
    <source>
        <dbReference type="ARBA" id="ARBA00007228"/>
    </source>
</evidence>
<evidence type="ECO:0000259" key="4">
    <source>
        <dbReference type="SMART" id="SM00967"/>
    </source>
</evidence>
<dbReference type="InterPro" id="IPR029026">
    <property type="entry name" value="tRNA_m1G_MTases_N"/>
</dbReference>
<dbReference type="GO" id="GO:0005737">
    <property type="term" value="C:cytoplasm"/>
    <property type="evidence" value="ECO:0007669"/>
    <property type="project" value="UniProtKB-ARBA"/>
</dbReference>
<evidence type="ECO:0000256" key="2">
    <source>
        <dbReference type="ARBA" id="ARBA00022603"/>
    </source>
</evidence>
<dbReference type="GO" id="GO:0032259">
    <property type="term" value="P:methylation"/>
    <property type="evidence" value="ECO:0007669"/>
    <property type="project" value="UniProtKB-KW"/>
</dbReference>
<dbReference type="Pfam" id="PF22435">
    <property type="entry name" value="MRM3-like_sub_bind"/>
    <property type="match status" value="1"/>
</dbReference>
<keyword evidence="3 5" id="KW-0808">Transferase</keyword>
<dbReference type="SMART" id="SM00967">
    <property type="entry name" value="SpoU_sub_bind"/>
    <property type="match status" value="1"/>
</dbReference>
<name>A0A7J9V079_9MICO</name>
<dbReference type="InterPro" id="IPR053888">
    <property type="entry name" value="MRM3-like_sub_bind"/>
</dbReference>
<dbReference type="PANTHER" id="PTHR43191:SF2">
    <property type="entry name" value="RRNA METHYLTRANSFERASE 3, MITOCHONDRIAL"/>
    <property type="match status" value="1"/>
</dbReference>
<dbReference type="GO" id="GO:0003723">
    <property type="term" value="F:RNA binding"/>
    <property type="evidence" value="ECO:0007669"/>
    <property type="project" value="InterPro"/>
</dbReference>
<dbReference type="InterPro" id="IPR013123">
    <property type="entry name" value="SpoU_subst-bd"/>
</dbReference>
<accession>A0A7J9V079</accession>
<organism evidence="5 6">
    <name type="scientific">Georgenia ruanii</name>
    <dbReference type="NCBI Taxonomy" id="348442"/>
    <lineage>
        <taxon>Bacteria</taxon>
        <taxon>Bacillati</taxon>
        <taxon>Actinomycetota</taxon>
        <taxon>Actinomycetes</taxon>
        <taxon>Micrococcales</taxon>
        <taxon>Bogoriellaceae</taxon>
        <taxon>Georgenia</taxon>
    </lineage>
</organism>
<dbReference type="OrthoDB" id="9794400at2"/>
<reference evidence="5 6" key="1">
    <citation type="submission" date="2019-10" db="EMBL/GenBank/DDBJ databases">
        <title>Georgenia wutianyii sp. nov. and Georgenia yuyongxinii sp. nov. isolated from plateau pika (Ochotona curzoniae) in the Qinghai-Tibet plateau of China.</title>
        <authorList>
            <person name="Tian Z."/>
        </authorList>
    </citation>
    <scope>NUCLEOTIDE SEQUENCE [LARGE SCALE GENOMIC DNA]</scope>
    <source>
        <strain evidence="5 6">JCM 15130</strain>
    </source>
</reference>
<comment type="similarity">
    <text evidence="1">Belongs to the class IV-like SAM-binding methyltransferase superfamily. RNA methyltransferase TrmH family.</text>
</comment>
<dbReference type="Gene3D" id="3.30.1330.30">
    <property type="match status" value="1"/>
</dbReference>
<dbReference type="InterPro" id="IPR051259">
    <property type="entry name" value="rRNA_Methyltransferase"/>
</dbReference>
<evidence type="ECO:0000256" key="3">
    <source>
        <dbReference type="ARBA" id="ARBA00022679"/>
    </source>
</evidence>
<keyword evidence="2 5" id="KW-0489">Methyltransferase</keyword>
<dbReference type="InterPro" id="IPR001537">
    <property type="entry name" value="SpoU_MeTrfase"/>
</dbReference>
<dbReference type="RefSeq" id="WP_152233079.1">
    <property type="nucleotide sequence ID" value="NZ_BAAAOT010000028.1"/>
</dbReference>
<dbReference type="PANTHER" id="PTHR43191">
    <property type="entry name" value="RRNA METHYLTRANSFERASE 3"/>
    <property type="match status" value="1"/>
</dbReference>
<keyword evidence="6" id="KW-1185">Reference proteome</keyword>
<dbReference type="InterPro" id="IPR029028">
    <property type="entry name" value="Alpha/beta_knot_MTases"/>
</dbReference>
<dbReference type="Gene3D" id="3.40.1280.10">
    <property type="match status" value="1"/>
</dbReference>
<protein>
    <submittedName>
        <fullName evidence="5">RNA methyltransferase</fullName>
    </submittedName>
</protein>
<dbReference type="SUPFAM" id="SSF55315">
    <property type="entry name" value="L30e-like"/>
    <property type="match status" value="1"/>
</dbReference>
<dbReference type="GO" id="GO:0008173">
    <property type="term" value="F:RNA methyltransferase activity"/>
    <property type="evidence" value="ECO:0007669"/>
    <property type="project" value="InterPro"/>
</dbReference>
<feature type="domain" description="RNA 2-O ribose methyltransferase substrate binding" evidence="4">
    <location>
        <begin position="36"/>
        <end position="109"/>
    </location>
</feature>
<dbReference type="InterPro" id="IPR029064">
    <property type="entry name" value="Ribosomal_eL30-like_sf"/>
</dbReference>
<comment type="caution">
    <text evidence="5">The sequence shown here is derived from an EMBL/GenBank/DDBJ whole genome shotgun (WGS) entry which is preliminary data.</text>
</comment>
<proteinExistence type="inferred from homology"/>
<dbReference type="EMBL" id="WHPD01003562">
    <property type="protein sequence ID" value="MPV90287.1"/>
    <property type="molecule type" value="Genomic_DNA"/>
</dbReference>